<feature type="region of interest" description="Disordered" evidence="1">
    <location>
        <begin position="28"/>
        <end position="67"/>
    </location>
</feature>
<comment type="caution">
    <text evidence="2">The sequence shown here is derived from an EMBL/GenBank/DDBJ whole genome shotgun (WGS) entry which is preliminary data.</text>
</comment>
<evidence type="ECO:0000313" key="3">
    <source>
        <dbReference type="Proteomes" id="UP000562395"/>
    </source>
</evidence>
<dbReference type="AlphaFoldDB" id="A0A7W5ZU54"/>
<protein>
    <submittedName>
        <fullName evidence="2">Uncharacterized protein</fullName>
    </submittedName>
</protein>
<sequence>MRRNSLAAAFTGTAMTLSLGTLPLGGCQQAPAGSQPGALTSESESAIASAAPSASSPAPTVNADRPSYSKNPVEALDWWAAAIEARDWSAMRAFWGDMGARSNMDEAAFAAKWDVLKAPKVTIGAGAQEGAAGSLYYTAPITIVDGDRTLRGEVIIRRVNDVDGATTEQLRWHVESLSLPL</sequence>
<evidence type="ECO:0000313" key="2">
    <source>
        <dbReference type="EMBL" id="MBB3860001.1"/>
    </source>
</evidence>
<organism evidence="2 3">
    <name type="scientific">Novosphingobium hassiacum</name>
    <dbReference type="NCBI Taxonomy" id="173676"/>
    <lineage>
        <taxon>Bacteria</taxon>
        <taxon>Pseudomonadati</taxon>
        <taxon>Pseudomonadota</taxon>
        <taxon>Alphaproteobacteria</taxon>
        <taxon>Sphingomonadales</taxon>
        <taxon>Sphingomonadaceae</taxon>
        <taxon>Novosphingobium</taxon>
    </lineage>
</organism>
<feature type="compositionally biased region" description="Low complexity" evidence="1">
    <location>
        <begin position="41"/>
        <end position="59"/>
    </location>
</feature>
<dbReference type="RefSeq" id="WP_183612259.1">
    <property type="nucleotide sequence ID" value="NZ_JACICY010000002.1"/>
</dbReference>
<evidence type="ECO:0000256" key="1">
    <source>
        <dbReference type="SAM" id="MobiDB-lite"/>
    </source>
</evidence>
<accession>A0A7W5ZU54</accession>
<dbReference type="Proteomes" id="UP000562395">
    <property type="component" value="Unassembled WGS sequence"/>
</dbReference>
<reference evidence="2 3" key="1">
    <citation type="submission" date="2020-08" db="EMBL/GenBank/DDBJ databases">
        <title>Genomic Encyclopedia of Type Strains, Phase IV (KMG-IV): sequencing the most valuable type-strain genomes for metagenomic binning, comparative biology and taxonomic classification.</title>
        <authorList>
            <person name="Goeker M."/>
        </authorList>
    </citation>
    <scope>NUCLEOTIDE SEQUENCE [LARGE SCALE GENOMIC DNA]</scope>
    <source>
        <strain evidence="2 3">DSM 14552</strain>
    </source>
</reference>
<gene>
    <name evidence="2" type="ORF">GGQ88_001262</name>
</gene>
<proteinExistence type="predicted"/>
<name>A0A7W5ZU54_9SPHN</name>
<dbReference type="EMBL" id="JACICY010000002">
    <property type="protein sequence ID" value="MBB3860001.1"/>
    <property type="molecule type" value="Genomic_DNA"/>
</dbReference>
<keyword evidence="3" id="KW-1185">Reference proteome</keyword>